<evidence type="ECO:0000313" key="2">
    <source>
        <dbReference type="EMBL" id="CEL99847.1"/>
    </source>
</evidence>
<gene>
    <name evidence="2" type="ORF">Vbra_22486</name>
</gene>
<proteinExistence type="predicted"/>
<dbReference type="EMBL" id="CDMY01000290">
    <property type="protein sequence ID" value="CEL99847.1"/>
    <property type="molecule type" value="Genomic_DNA"/>
</dbReference>
<dbReference type="InParanoid" id="A0A0G4ERD1"/>
<sequence>MWQYPSNCLRLRRVCCQDQPRQLALQDAARSPHAAPAAAAVEDFKSLLRHATVDTFEEAGEANHRLRSKVQYLERRLKALQGGIRDFASREDKSAQMLNRMKAEIGQLHHDRALLMDQAGARQTLQSELDYWFNECKALKQERNFLADQLQIKLDGRELRDWVEERDELRGRLQHALDWIGRLSTEVDIISADPLISLQSSRLPRPAALSPYADLQEEDEEDSTAEREGVPEAAQETTPTEGQQPVGEVQETLAAAADAAGDEESPPGVSARTPAEEKTAETQPREDTRPTRRAPPTERRAADSRAAVATDRTPTDAIGVSLTVRRVNECIRQCHQQMSVAHESARKVKGFLFKLFAWIVFTLLGKRRQQVMKWGLRRLRDNNRAKGVEEDIQILERANRKQEMSRRTTIVAIRRTNQAMGAHFKAWRALLEGKRYARAAVCRLVAVLYAIQRAFLQASWQQWVGGELRTAWRERGSLRSRFKRLAHLRLGHFLSAIDSSPDPLAQSVFDTWRAFVSEQQAMRASLGHLHRLWRTLCSGLARRALNVWRRSTVNRRFVDARREEASKTREVQRTRAARDMLSIASRYHREHDGHLLRSCFTSWLRLARLSHDKSHGCVGLARSIGRLALQKVRCAFLRWKNCLDADILRRHALIRLARAWRQHTRVLTLRAFHLLRQHRVEIAGHSWLQQMRQETAMMVGGGAMGGGLVSYGVGVSQPAVAGQPFRPPTALLGGSPPVTHPLSAHPPPAAVRPSTTATLVRFVACWAPQDDSRVLAMAFQAWRAYIGHFRAAKRAAHRIAGIIHRSWLTALSRALQSMKASVVRVVAKRSVEESAFSRLSRLLHHVRRRQMQDAWRLVEKRVTAETHNHVWRELRRRSQAYAARSMSVVLDQVAVGVETDLLKACLSGWRKIKNAARRQREAVTRLERSLHRVRRGALSLSWLLLRERDIAARERSQSVATIAQTCRTSGERLLCMSIFGHVDQAVRSAVESAFHRWCEATSLQKRRANATHWFEMRLKRIQRRLLRDALHKLTSHRDTAKTKEVVQRERATRKSLGAMRLCNSISGWASTRDRLLSSQIFAAWRRFVSTEQLRRQGMRQLAIVCGDVAYQLEQEAVSAWRRYCHLQLRRISIEQLQRSASLNMLRMLATWSSNSETNLLRQICLSWRKSVRAATAKRKGLVRIAKWVKRLVLTRTSGALQQLRESMAVRQAMEQAEGVMDLAQARRHGQPFMSAWRRWTLQSRDKKQCLHRTHSLLLLAVHRQCRAAFHRLRDNLMHRAVAASHDRRQRAGAAMAVRAMADAVRRDHVQRERTAFQHWTAYLAQRRQFRAAAQAISRAVSRLHLWQQANAFHLLQCQASSIAPPETESAQLTAARLLSAALGRAAWRLGVVAAFSRWRQREVLMSRRQSQHRAATTNFRRMLTNIDHEEVRETLRRAFNAWRRWRVEARLHKGLVCWMRSMDNRLRSAGMRDALSKLALHSSVSVLAVDAAIDRRRLVGLHLSGLLAAWMRRVSGQSARACLRRLALHSQRCGRRQAAARSLVDCMQALSVAAQRRCLSKWREWALHDAVDEVQHERRLDRQSHGARRLTRAIIAWQSQDDGAFLRRVVMSWRQAAHQTREQRRAVPRLIDCLERRRIRNMQETMTYWKARATRANMREARRKSSVALGLLRCQSTVTVNQADLMMLRVAFGAWSQHRDRQRDRRRHAAYLCMVMGGLMCRRMKRSGFASLARRLHHGRSEQVMDRLREHRRHSAIHSLTKTLAVLPPDQLLPNCFRGWLWVVQQQRTEARAVTKLTRVLLHRASSALSQLRHLARAERQRTHAMQEGAAMAHRRSTLRQLTMSLDASAMQVDDDLRRRALGGWRRAVAHQRRKHRAATAMLKGIHRITLRRAAAALGGLRRGLDRGDFHLHSRVLQQSMGCFALSFLTTGIRRRRLGAAFQRLASLEQLASVQTSHCQLLESTHTNRRLVAAFDRLKGLVYRRRQKAARRRLHDALEATRLLKIERRMLTKWRAALSRRRSVARGVNQVDRALNRWMRRLAHDALQRWCKAADRGRQTRELGARLRHERRMVVDRMAVRQSERGVWVSMRYVLALWRQVTKVKKASRILKVTSFCVAVSRSRREALRSAFMRLHIFALEEVMVEERQSFETHLARTHTLECSTLAYVQECLSCLTQTLQQAQQQQAAEATDVAADVQSALEQVHTSLLGLRKTYGEMRKARASPISETALDGGSCPRCPLSLPPSTLSSPLPIPLHHLYQATDTNSTIS</sequence>
<keyword evidence="3" id="KW-1185">Reference proteome</keyword>
<evidence type="ECO:0000256" key="1">
    <source>
        <dbReference type="SAM" id="MobiDB-lite"/>
    </source>
</evidence>
<organism evidence="2 3">
    <name type="scientific">Vitrella brassicaformis (strain CCMP3155)</name>
    <dbReference type="NCBI Taxonomy" id="1169540"/>
    <lineage>
        <taxon>Eukaryota</taxon>
        <taxon>Sar</taxon>
        <taxon>Alveolata</taxon>
        <taxon>Colpodellida</taxon>
        <taxon>Vitrellaceae</taxon>
        <taxon>Vitrella</taxon>
    </lineage>
</organism>
<dbReference type="VEuPathDB" id="CryptoDB:Vbra_22486"/>
<feature type="region of interest" description="Disordered" evidence="1">
    <location>
        <begin position="212"/>
        <end position="314"/>
    </location>
</feature>
<dbReference type="OMA" id="ATHEATC"/>
<reference evidence="2 3" key="1">
    <citation type="submission" date="2014-11" db="EMBL/GenBank/DDBJ databases">
        <authorList>
            <person name="Zhu J."/>
            <person name="Qi W."/>
            <person name="Song R."/>
        </authorList>
    </citation>
    <scope>NUCLEOTIDE SEQUENCE [LARGE SCALE GENOMIC DNA]</scope>
</reference>
<dbReference type="Proteomes" id="UP000041254">
    <property type="component" value="Unassembled WGS sequence"/>
</dbReference>
<name>A0A0G4ERD1_VITBC</name>
<accession>A0A0G4ERD1</accession>
<feature type="compositionally biased region" description="Basic and acidic residues" evidence="1">
    <location>
        <begin position="274"/>
        <end position="303"/>
    </location>
</feature>
<protein>
    <submittedName>
        <fullName evidence="2">Uncharacterized protein</fullName>
    </submittedName>
</protein>
<evidence type="ECO:0000313" key="3">
    <source>
        <dbReference type="Proteomes" id="UP000041254"/>
    </source>
</evidence>